<evidence type="ECO:0000256" key="5">
    <source>
        <dbReference type="PROSITE-ProRule" id="PRU00169"/>
    </source>
</evidence>
<dbReference type="Gene3D" id="1.10.8.60">
    <property type="match status" value="1"/>
</dbReference>
<dbReference type="Gene3D" id="3.40.50.2300">
    <property type="match status" value="1"/>
</dbReference>
<keyword evidence="5" id="KW-0597">Phosphoprotein</keyword>
<keyword evidence="1" id="KW-0547">Nucleotide-binding</keyword>
<evidence type="ECO:0000256" key="6">
    <source>
        <dbReference type="SAM" id="MobiDB-lite"/>
    </source>
</evidence>
<name>A0A0G4JQQ2_9GAMM</name>
<dbReference type="InterPro" id="IPR058031">
    <property type="entry name" value="AAA_lid_NorR"/>
</dbReference>
<dbReference type="PRINTS" id="PR01590">
    <property type="entry name" value="HTHFIS"/>
</dbReference>
<evidence type="ECO:0000259" key="7">
    <source>
        <dbReference type="PROSITE" id="PS50045"/>
    </source>
</evidence>
<proteinExistence type="predicted"/>
<dbReference type="STRING" id="1109412.BN1221_00666"/>
<evidence type="ECO:0000256" key="4">
    <source>
        <dbReference type="ARBA" id="ARBA00023163"/>
    </source>
</evidence>
<dbReference type="PANTHER" id="PTHR32071:SF13">
    <property type="entry name" value="RESPONSE REGULATOR HSFA"/>
    <property type="match status" value="1"/>
</dbReference>
<dbReference type="Pfam" id="PF02954">
    <property type="entry name" value="HTH_8"/>
    <property type="match status" value="1"/>
</dbReference>
<keyword evidence="9" id="KW-0238">DNA-binding</keyword>
<keyword evidence="3" id="KW-0805">Transcription regulation</keyword>
<protein>
    <submittedName>
        <fullName evidence="9">Sigma-54 dependent DNA-binding response regulator</fullName>
    </submittedName>
</protein>
<dbReference type="Pfam" id="PF00072">
    <property type="entry name" value="Response_reg"/>
    <property type="match status" value="1"/>
</dbReference>
<feature type="domain" description="Sigma-54 factor interaction" evidence="7">
    <location>
        <begin position="150"/>
        <end position="368"/>
    </location>
</feature>
<evidence type="ECO:0000313" key="9">
    <source>
        <dbReference type="EMBL" id="CPR14259.1"/>
    </source>
</evidence>
<dbReference type="InterPro" id="IPR011006">
    <property type="entry name" value="CheY-like_superfamily"/>
</dbReference>
<dbReference type="PROSITE" id="PS50045">
    <property type="entry name" value="SIGMA54_INTERACT_4"/>
    <property type="match status" value="1"/>
</dbReference>
<feature type="domain" description="Response regulatory" evidence="8">
    <location>
        <begin position="6"/>
        <end position="122"/>
    </location>
</feature>
<dbReference type="GO" id="GO:0043565">
    <property type="term" value="F:sequence-specific DNA binding"/>
    <property type="evidence" value="ECO:0007669"/>
    <property type="project" value="InterPro"/>
</dbReference>
<dbReference type="OrthoDB" id="9804019at2"/>
<keyword evidence="2" id="KW-0067">ATP-binding</keyword>
<keyword evidence="10" id="KW-1185">Reference proteome</keyword>
<evidence type="ECO:0000256" key="2">
    <source>
        <dbReference type="ARBA" id="ARBA00022840"/>
    </source>
</evidence>
<dbReference type="PROSITE" id="PS50110">
    <property type="entry name" value="RESPONSE_REGULATORY"/>
    <property type="match status" value="1"/>
</dbReference>
<dbReference type="EMBL" id="CGIG01000001">
    <property type="protein sequence ID" value="CPR14259.1"/>
    <property type="molecule type" value="Genomic_DNA"/>
</dbReference>
<dbReference type="Gene3D" id="3.40.50.300">
    <property type="entry name" value="P-loop containing nucleotide triphosphate hydrolases"/>
    <property type="match status" value="1"/>
</dbReference>
<dbReference type="SUPFAM" id="SSF46689">
    <property type="entry name" value="Homeodomain-like"/>
    <property type="match status" value="1"/>
</dbReference>
<dbReference type="Pfam" id="PF25601">
    <property type="entry name" value="AAA_lid_14"/>
    <property type="match status" value="1"/>
</dbReference>
<organism evidence="9 10">
    <name type="scientific">Brenneria goodwinii</name>
    <dbReference type="NCBI Taxonomy" id="1109412"/>
    <lineage>
        <taxon>Bacteria</taxon>
        <taxon>Pseudomonadati</taxon>
        <taxon>Pseudomonadota</taxon>
        <taxon>Gammaproteobacteria</taxon>
        <taxon>Enterobacterales</taxon>
        <taxon>Pectobacteriaceae</taxon>
        <taxon>Brenneria</taxon>
    </lineage>
</organism>
<sequence>MKLSRNILVVDDETRWLRTIDMLLNRHIPEAKTYTCENSRQALQLINDLDIALVLLDLNMPALDGRQLLGDIREHAPYVRVIILTGLDETAIAVECMKQGAYDFITKTSSTDHLLLCVRRAMEMIGLERRYHQIKEGFFNRMNLRAFDQILTTDIKMHDCFNFAATLHDSREPILIEGEIGTGKHLFAEALQQLVCPELPLLALSLADVSPQILEQKLFGIANQAGLLDMAGSGFLLLDNLALSGAETQRMLTQLCQRKRYFPQGSLRETALKCRLLFSSTVPLEQLEQKAFSHGLLYCLQPQRIKLPPLRERAADIGLLLQHFNEMACQELGRDYLALPHDLVSRLEGYAFPGNIAELKSLTFTAVGISNGQELALAPFFKVLEQTQQMPQSERIAFPASLPTIREITQQLIHEALIRTNNNQSAAAKLLGITQSALSRRLGNTHISGKTAAPKQKASDNRFDYGAK</sequence>
<dbReference type="Gene3D" id="1.10.10.60">
    <property type="entry name" value="Homeodomain-like"/>
    <property type="match status" value="1"/>
</dbReference>
<dbReference type="SMART" id="SM00448">
    <property type="entry name" value="REC"/>
    <property type="match status" value="1"/>
</dbReference>
<evidence type="ECO:0000259" key="8">
    <source>
        <dbReference type="PROSITE" id="PS50110"/>
    </source>
</evidence>
<dbReference type="SUPFAM" id="SSF52172">
    <property type="entry name" value="CheY-like"/>
    <property type="match status" value="1"/>
</dbReference>
<dbReference type="GO" id="GO:0005524">
    <property type="term" value="F:ATP binding"/>
    <property type="evidence" value="ECO:0007669"/>
    <property type="project" value="UniProtKB-KW"/>
</dbReference>
<feature type="modified residue" description="4-aspartylphosphate" evidence="5">
    <location>
        <position position="57"/>
    </location>
</feature>
<dbReference type="Pfam" id="PF00158">
    <property type="entry name" value="Sigma54_activat"/>
    <property type="match status" value="1"/>
</dbReference>
<feature type="compositionally biased region" description="Basic and acidic residues" evidence="6">
    <location>
        <begin position="457"/>
        <end position="468"/>
    </location>
</feature>
<dbReference type="InterPro" id="IPR001789">
    <property type="entry name" value="Sig_transdc_resp-reg_receiver"/>
</dbReference>
<evidence type="ECO:0000256" key="3">
    <source>
        <dbReference type="ARBA" id="ARBA00023015"/>
    </source>
</evidence>
<dbReference type="RefSeq" id="WP_048636109.1">
    <property type="nucleotide sequence ID" value="NZ_CGIG01000001.1"/>
</dbReference>
<gene>
    <name evidence="9" type="ORF">BN1221_00666</name>
</gene>
<dbReference type="Proteomes" id="UP000044377">
    <property type="component" value="Unassembled WGS sequence"/>
</dbReference>
<reference evidence="10" key="1">
    <citation type="submission" date="2015-01" db="EMBL/GenBank/DDBJ databases">
        <authorList>
            <person name="Paterson Steve"/>
        </authorList>
    </citation>
    <scope>NUCLEOTIDE SEQUENCE [LARGE SCALE GENOMIC DNA]</scope>
    <source>
        <strain evidence="10">OBR1</strain>
    </source>
</reference>
<dbReference type="SUPFAM" id="SSF52540">
    <property type="entry name" value="P-loop containing nucleoside triphosphate hydrolases"/>
    <property type="match status" value="1"/>
</dbReference>
<dbReference type="InterPro" id="IPR027417">
    <property type="entry name" value="P-loop_NTPase"/>
</dbReference>
<dbReference type="CDD" id="cd00156">
    <property type="entry name" value="REC"/>
    <property type="match status" value="1"/>
</dbReference>
<dbReference type="InterPro" id="IPR002078">
    <property type="entry name" value="Sigma_54_int"/>
</dbReference>
<dbReference type="InterPro" id="IPR009057">
    <property type="entry name" value="Homeodomain-like_sf"/>
</dbReference>
<dbReference type="AlphaFoldDB" id="A0A0G4JQQ2"/>
<dbReference type="GO" id="GO:0000160">
    <property type="term" value="P:phosphorelay signal transduction system"/>
    <property type="evidence" value="ECO:0007669"/>
    <property type="project" value="InterPro"/>
</dbReference>
<keyword evidence="4" id="KW-0804">Transcription</keyword>
<accession>A0A0G4JQQ2</accession>
<evidence type="ECO:0000313" key="10">
    <source>
        <dbReference type="Proteomes" id="UP000044377"/>
    </source>
</evidence>
<dbReference type="PANTHER" id="PTHR32071">
    <property type="entry name" value="TRANSCRIPTIONAL REGULATORY PROTEIN"/>
    <property type="match status" value="1"/>
</dbReference>
<dbReference type="GO" id="GO:0006355">
    <property type="term" value="P:regulation of DNA-templated transcription"/>
    <property type="evidence" value="ECO:0007669"/>
    <property type="project" value="InterPro"/>
</dbReference>
<dbReference type="InterPro" id="IPR002197">
    <property type="entry name" value="HTH_Fis"/>
</dbReference>
<feature type="region of interest" description="Disordered" evidence="6">
    <location>
        <begin position="447"/>
        <end position="468"/>
    </location>
</feature>
<evidence type="ECO:0000256" key="1">
    <source>
        <dbReference type="ARBA" id="ARBA00022741"/>
    </source>
</evidence>